<feature type="transmembrane region" description="Helical" evidence="2">
    <location>
        <begin position="55"/>
        <end position="75"/>
    </location>
</feature>
<evidence type="ECO:0000256" key="1">
    <source>
        <dbReference type="SAM" id="MobiDB-lite"/>
    </source>
</evidence>
<dbReference type="EMBL" id="ML993580">
    <property type="protein sequence ID" value="KAF2173250.1"/>
    <property type="molecule type" value="Genomic_DNA"/>
</dbReference>
<keyword evidence="2" id="KW-1133">Transmembrane helix</keyword>
<feature type="region of interest" description="Disordered" evidence="1">
    <location>
        <begin position="157"/>
        <end position="197"/>
    </location>
</feature>
<protein>
    <submittedName>
        <fullName evidence="3">Uncharacterized protein</fullName>
    </submittedName>
</protein>
<dbReference type="PANTHER" id="PTHR39605">
    <property type="entry name" value="MAJOR FACILITATOR SUPERFAMILY (MFS) PROFILE DOMAIN-CONTAINING PROTEIN"/>
    <property type="match status" value="1"/>
</dbReference>
<dbReference type="OrthoDB" id="2550114at2759"/>
<keyword evidence="4" id="KW-1185">Reference proteome</keyword>
<reference evidence="3" key="1">
    <citation type="journal article" date="2020" name="Stud. Mycol.">
        <title>101 Dothideomycetes genomes: a test case for predicting lifestyles and emergence of pathogens.</title>
        <authorList>
            <person name="Haridas S."/>
            <person name="Albert R."/>
            <person name="Binder M."/>
            <person name="Bloem J."/>
            <person name="Labutti K."/>
            <person name="Salamov A."/>
            <person name="Andreopoulos B."/>
            <person name="Baker S."/>
            <person name="Barry K."/>
            <person name="Bills G."/>
            <person name="Bluhm B."/>
            <person name="Cannon C."/>
            <person name="Castanera R."/>
            <person name="Culley D."/>
            <person name="Daum C."/>
            <person name="Ezra D."/>
            <person name="Gonzalez J."/>
            <person name="Henrissat B."/>
            <person name="Kuo A."/>
            <person name="Liang C."/>
            <person name="Lipzen A."/>
            <person name="Lutzoni F."/>
            <person name="Magnuson J."/>
            <person name="Mondo S."/>
            <person name="Nolan M."/>
            <person name="Ohm R."/>
            <person name="Pangilinan J."/>
            <person name="Park H.-J."/>
            <person name="Ramirez L."/>
            <person name="Alfaro M."/>
            <person name="Sun H."/>
            <person name="Tritt A."/>
            <person name="Yoshinaga Y."/>
            <person name="Zwiers L.-H."/>
            <person name="Turgeon B."/>
            <person name="Goodwin S."/>
            <person name="Spatafora J."/>
            <person name="Crous P."/>
            <person name="Grigoriev I."/>
        </authorList>
    </citation>
    <scope>NUCLEOTIDE SEQUENCE</scope>
    <source>
        <strain evidence="3">ATCC 36951</strain>
    </source>
</reference>
<dbReference type="PANTHER" id="PTHR39605:SF1">
    <property type="entry name" value="MAJOR FACILITATOR SUPERFAMILY (MFS) PROFILE DOMAIN-CONTAINING PROTEIN"/>
    <property type="match status" value="1"/>
</dbReference>
<feature type="compositionally biased region" description="Basic and acidic residues" evidence="1">
    <location>
        <begin position="162"/>
        <end position="187"/>
    </location>
</feature>
<sequence length="197" mass="21096">MDALTLYTLSTSGYLTLQSTPLLLTPRLITSLLTTTTTSTPQCTTDLETYLSRTLALTLLTLAALNLILTGVLPSTTSLSTKDDENGVGTGLKNPYAYPTVTITTTYHALSAFYLYTNIASPRGGLTFGFGAGLTLSAGLFCLGLWVLLFGGEKGRVSKTTGADKRTGNFPFENKESSREKKKESSGKRKSVSSKLR</sequence>
<proteinExistence type="predicted"/>
<accession>A0A6A6D4G2</accession>
<name>A0A6A6D4G2_ZASCE</name>
<dbReference type="RefSeq" id="XP_033674139.1">
    <property type="nucleotide sequence ID" value="XM_033803950.1"/>
</dbReference>
<gene>
    <name evidence="3" type="ORF">M409DRAFT_17194</name>
</gene>
<evidence type="ECO:0000313" key="4">
    <source>
        <dbReference type="Proteomes" id="UP000799537"/>
    </source>
</evidence>
<feature type="transmembrane region" description="Helical" evidence="2">
    <location>
        <begin position="96"/>
        <end position="116"/>
    </location>
</feature>
<dbReference type="GeneID" id="54557222"/>
<dbReference type="AlphaFoldDB" id="A0A6A6D4G2"/>
<keyword evidence="2" id="KW-0472">Membrane</keyword>
<feature type="compositionally biased region" description="Basic residues" evidence="1">
    <location>
        <begin position="188"/>
        <end position="197"/>
    </location>
</feature>
<keyword evidence="2" id="KW-0812">Transmembrane</keyword>
<evidence type="ECO:0000256" key="2">
    <source>
        <dbReference type="SAM" id="Phobius"/>
    </source>
</evidence>
<dbReference type="Proteomes" id="UP000799537">
    <property type="component" value="Unassembled WGS sequence"/>
</dbReference>
<evidence type="ECO:0000313" key="3">
    <source>
        <dbReference type="EMBL" id="KAF2173250.1"/>
    </source>
</evidence>
<feature type="transmembrane region" description="Helical" evidence="2">
    <location>
        <begin position="128"/>
        <end position="149"/>
    </location>
</feature>
<organism evidence="3 4">
    <name type="scientific">Zasmidium cellare ATCC 36951</name>
    <dbReference type="NCBI Taxonomy" id="1080233"/>
    <lineage>
        <taxon>Eukaryota</taxon>
        <taxon>Fungi</taxon>
        <taxon>Dikarya</taxon>
        <taxon>Ascomycota</taxon>
        <taxon>Pezizomycotina</taxon>
        <taxon>Dothideomycetes</taxon>
        <taxon>Dothideomycetidae</taxon>
        <taxon>Mycosphaerellales</taxon>
        <taxon>Mycosphaerellaceae</taxon>
        <taxon>Zasmidium</taxon>
    </lineage>
</organism>